<dbReference type="EMBL" id="JXUW01000021">
    <property type="protein sequence ID" value="KJE76122.1"/>
    <property type="molecule type" value="Genomic_DNA"/>
</dbReference>
<organism evidence="1 2">
    <name type="scientific">Ferrimicrobium acidiphilum DSM 19497</name>
    <dbReference type="NCBI Taxonomy" id="1121877"/>
    <lineage>
        <taxon>Bacteria</taxon>
        <taxon>Bacillati</taxon>
        <taxon>Actinomycetota</taxon>
        <taxon>Acidimicrobiia</taxon>
        <taxon>Acidimicrobiales</taxon>
        <taxon>Acidimicrobiaceae</taxon>
        <taxon>Ferrimicrobium</taxon>
    </lineage>
</organism>
<keyword evidence="2" id="KW-1185">Reference proteome</keyword>
<name>A0A0D8FV40_9ACTN</name>
<dbReference type="STRING" id="1121877.FEAC_21040"/>
<dbReference type="AlphaFoldDB" id="A0A0D8FV40"/>
<proteinExistence type="predicted"/>
<comment type="caution">
    <text evidence="1">The sequence shown here is derived from an EMBL/GenBank/DDBJ whole genome shotgun (WGS) entry which is preliminary data.</text>
</comment>
<reference evidence="1 2" key="1">
    <citation type="submission" date="2015-01" db="EMBL/GenBank/DDBJ databases">
        <title>Draft genome of the acidophilic iron oxidizer Ferrimicrobium acidiphilum strain T23.</title>
        <authorList>
            <person name="Poehlein A."/>
            <person name="Eisen S."/>
            <person name="Schloemann M."/>
            <person name="Johnson B.D."/>
            <person name="Daniel R."/>
            <person name="Muehling M."/>
        </authorList>
    </citation>
    <scope>NUCLEOTIDE SEQUENCE [LARGE SCALE GENOMIC DNA]</scope>
    <source>
        <strain evidence="1 2">T23</strain>
    </source>
</reference>
<sequence>MPLVQFISMKTTKNQRCYLYEQLTHCITLLKTPTARRVGIDPVDNQICRTIMPPPRLAHADA</sequence>
<evidence type="ECO:0000313" key="2">
    <source>
        <dbReference type="Proteomes" id="UP000032336"/>
    </source>
</evidence>
<accession>A0A0D8FV40</accession>
<gene>
    <name evidence="1" type="ORF">FEAC_21040</name>
</gene>
<dbReference type="Proteomes" id="UP000032336">
    <property type="component" value="Unassembled WGS sequence"/>
</dbReference>
<protein>
    <submittedName>
        <fullName evidence="1">Uncharacterized protein</fullName>
    </submittedName>
</protein>
<evidence type="ECO:0000313" key="1">
    <source>
        <dbReference type="EMBL" id="KJE76122.1"/>
    </source>
</evidence>